<proteinExistence type="inferred from homology"/>
<dbReference type="EMBL" id="PGOL01000216">
    <property type="protein sequence ID" value="PKI74273.1"/>
    <property type="molecule type" value="Genomic_DNA"/>
</dbReference>
<evidence type="ECO:0000256" key="1">
    <source>
        <dbReference type="ARBA" id="ARBA00001971"/>
    </source>
</evidence>
<dbReference type="STRING" id="22663.A0A2I0L0Y5"/>
<protein>
    <recommendedName>
        <fullName evidence="10">Cytochrome P450</fullName>
    </recommendedName>
</protein>
<evidence type="ECO:0000256" key="5">
    <source>
        <dbReference type="ARBA" id="ARBA00023002"/>
    </source>
</evidence>
<evidence type="ECO:0000313" key="9">
    <source>
        <dbReference type="Proteomes" id="UP000233551"/>
    </source>
</evidence>
<reference evidence="8 9" key="1">
    <citation type="submission" date="2017-11" db="EMBL/GenBank/DDBJ databases">
        <title>De-novo sequencing of pomegranate (Punica granatum L.) genome.</title>
        <authorList>
            <person name="Akparov Z."/>
            <person name="Amiraslanov A."/>
            <person name="Hajiyeva S."/>
            <person name="Abbasov M."/>
            <person name="Kaur K."/>
            <person name="Hamwieh A."/>
            <person name="Solovyev V."/>
            <person name="Salamov A."/>
            <person name="Braich B."/>
            <person name="Kosarev P."/>
            <person name="Mahmoud A."/>
            <person name="Hajiyev E."/>
            <person name="Babayeva S."/>
            <person name="Izzatullayeva V."/>
            <person name="Mammadov A."/>
            <person name="Mammadov A."/>
            <person name="Sharifova S."/>
            <person name="Ojaghi J."/>
            <person name="Eynullazada K."/>
            <person name="Bayramov B."/>
            <person name="Abdulazimova A."/>
            <person name="Shahmuradov I."/>
        </authorList>
    </citation>
    <scope>NUCLEOTIDE SEQUENCE [LARGE SCALE GENOMIC DNA]</scope>
    <source>
        <strain evidence="9">cv. AG2017</strain>
        <tissue evidence="8">Leaf</tissue>
    </source>
</reference>
<dbReference type="PANTHER" id="PTHR47944">
    <property type="entry name" value="CYTOCHROME P450 98A9"/>
    <property type="match status" value="1"/>
</dbReference>
<dbReference type="InterPro" id="IPR036396">
    <property type="entry name" value="Cyt_P450_sf"/>
</dbReference>
<dbReference type="Gene3D" id="1.10.630.10">
    <property type="entry name" value="Cytochrome P450"/>
    <property type="match status" value="2"/>
</dbReference>
<evidence type="ECO:0008006" key="10">
    <source>
        <dbReference type="Google" id="ProtNLM"/>
    </source>
</evidence>
<dbReference type="SUPFAM" id="SSF48264">
    <property type="entry name" value="Cytochrome P450"/>
    <property type="match status" value="1"/>
</dbReference>
<dbReference type="GO" id="GO:0005506">
    <property type="term" value="F:iron ion binding"/>
    <property type="evidence" value="ECO:0007669"/>
    <property type="project" value="InterPro"/>
</dbReference>
<dbReference type="AlphaFoldDB" id="A0A2I0L0Y5"/>
<dbReference type="Proteomes" id="UP000233551">
    <property type="component" value="Unassembled WGS sequence"/>
</dbReference>
<dbReference type="GO" id="GO:0004497">
    <property type="term" value="F:monooxygenase activity"/>
    <property type="evidence" value="ECO:0007669"/>
    <property type="project" value="UniProtKB-KW"/>
</dbReference>
<comment type="similarity">
    <text evidence="2">Belongs to the cytochrome P450 family.</text>
</comment>
<dbReference type="GO" id="GO:0020037">
    <property type="term" value="F:heme binding"/>
    <property type="evidence" value="ECO:0007669"/>
    <property type="project" value="InterPro"/>
</dbReference>
<dbReference type="GO" id="GO:0016705">
    <property type="term" value="F:oxidoreductase activity, acting on paired donors, with incorporation or reduction of molecular oxygen"/>
    <property type="evidence" value="ECO:0007669"/>
    <property type="project" value="InterPro"/>
</dbReference>
<keyword evidence="3" id="KW-0349">Heme</keyword>
<comment type="caution">
    <text evidence="8">The sequence shown here is derived from an EMBL/GenBank/DDBJ whole genome shotgun (WGS) entry which is preliminary data.</text>
</comment>
<evidence type="ECO:0000313" key="8">
    <source>
        <dbReference type="EMBL" id="PKI74273.1"/>
    </source>
</evidence>
<evidence type="ECO:0000256" key="7">
    <source>
        <dbReference type="ARBA" id="ARBA00023033"/>
    </source>
</evidence>
<evidence type="ECO:0000256" key="2">
    <source>
        <dbReference type="ARBA" id="ARBA00010617"/>
    </source>
</evidence>
<organism evidence="8 9">
    <name type="scientific">Punica granatum</name>
    <name type="common">Pomegranate</name>
    <dbReference type="NCBI Taxonomy" id="22663"/>
    <lineage>
        <taxon>Eukaryota</taxon>
        <taxon>Viridiplantae</taxon>
        <taxon>Streptophyta</taxon>
        <taxon>Embryophyta</taxon>
        <taxon>Tracheophyta</taxon>
        <taxon>Spermatophyta</taxon>
        <taxon>Magnoliopsida</taxon>
        <taxon>eudicotyledons</taxon>
        <taxon>Gunneridae</taxon>
        <taxon>Pentapetalae</taxon>
        <taxon>rosids</taxon>
        <taxon>malvids</taxon>
        <taxon>Myrtales</taxon>
        <taxon>Lythraceae</taxon>
        <taxon>Punica</taxon>
    </lineage>
</organism>
<evidence type="ECO:0000256" key="6">
    <source>
        <dbReference type="ARBA" id="ARBA00023004"/>
    </source>
</evidence>
<dbReference type="PANTHER" id="PTHR47944:SF4">
    <property type="entry name" value="OS09G0441700 PROTEIN"/>
    <property type="match status" value="1"/>
</dbReference>
<gene>
    <name evidence="8" type="ORF">CRG98_005330</name>
</gene>
<keyword evidence="9" id="KW-1185">Reference proteome</keyword>
<keyword evidence="5" id="KW-0560">Oxidoreductase</keyword>
<comment type="cofactor">
    <cofactor evidence="1">
        <name>heme</name>
        <dbReference type="ChEBI" id="CHEBI:30413"/>
    </cofactor>
</comment>
<keyword evidence="4" id="KW-0479">Metal-binding</keyword>
<accession>A0A2I0L0Y5</accession>
<name>A0A2I0L0Y5_PUNGR</name>
<evidence type="ECO:0000256" key="4">
    <source>
        <dbReference type="ARBA" id="ARBA00022723"/>
    </source>
</evidence>
<keyword evidence="7" id="KW-0503">Monooxygenase</keyword>
<keyword evidence="6" id="KW-0408">Iron</keyword>
<evidence type="ECO:0000256" key="3">
    <source>
        <dbReference type="ARBA" id="ARBA00022617"/>
    </source>
</evidence>
<sequence length="394" mass="44668">MAQLLLFMDIPSNWVSYTAAWALILLSRHFHRRGRLLNLPPVPKPWPNIRNLNLIGPLPHCSIHELSKKYGSLMSLWQSSRRMKDYLSDLTLNVISRMVLGKNYAKKTEGTSIVTPEEFNHMFILNGVLGNGDSIPWVNFLDLEGYVNGNNTEIGKGSCILVISYRGYMAIYTRVKKLRKNKKMRMKAVNKKFNRFLEHALDEHERGRGGEGYGDKDMVDVLLWLADDPNLVVKLERHGVKLFTLLLRGHEFPQRGGKPEWIAPPNPGRRPWLRLLKKIAASDHLVLQFESIKSTVAPPQAHHRNLPDADSYTVLIQPPPLHLFIDRLLPQIQLAKSSIYTACEKLAFDSKNPNAGERIRWTANNEAWAGTGTDVSDLIMGPVTNLSSQSSMPN</sequence>